<comment type="caution">
    <text evidence="2">The sequence shown here is derived from an EMBL/GenBank/DDBJ whole genome shotgun (WGS) entry which is preliminary data.</text>
</comment>
<dbReference type="AlphaFoldDB" id="B9XL07"/>
<accession>B9XL07</accession>
<keyword evidence="1" id="KW-0472">Membrane</keyword>
<proteinExistence type="predicted"/>
<evidence type="ECO:0000256" key="1">
    <source>
        <dbReference type="SAM" id="Phobius"/>
    </source>
</evidence>
<dbReference type="Proteomes" id="UP000003688">
    <property type="component" value="Unassembled WGS sequence"/>
</dbReference>
<dbReference type="EMBL" id="ABOX02000027">
    <property type="protein sequence ID" value="EEF59501.1"/>
    <property type="molecule type" value="Genomic_DNA"/>
</dbReference>
<evidence type="ECO:0000313" key="3">
    <source>
        <dbReference type="Proteomes" id="UP000003688"/>
    </source>
</evidence>
<keyword evidence="3" id="KW-1185">Reference proteome</keyword>
<gene>
    <name evidence="2" type="ORF">Cflav_PD2345</name>
</gene>
<evidence type="ECO:0008006" key="4">
    <source>
        <dbReference type="Google" id="ProtNLM"/>
    </source>
</evidence>
<name>B9XL07_PEDPL</name>
<keyword evidence="1" id="KW-1133">Transmembrane helix</keyword>
<evidence type="ECO:0000313" key="2">
    <source>
        <dbReference type="EMBL" id="EEF59501.1"/>
    </source>
</evidence>
<reference evidence="2 3" key="1">
    <citation type="journal article" date="2011" name="J. Bacteriol.">
        <title>Genome sequence of 'Pedosphaera parvula' Ellin514, an aerobic Verrucomicrobial isolate from pasture soil.</title>
        <authorList>
            <person name="Kant R."/>
            <person name="van Passel M.W."/>
            <person name="Sangwan P."/>
            <person name="Palva A."/>
            <person name="Lucas S."/>
            <person name="Copeland A."/>
            <person name="Lapidus A."/>
            <person name="Glavina Del Rio T."/>
            <person name="Dalin E."/>
            <person name="Tice H."/>
            <person name="Bruce D."/>
            <person name="Goodwin L."/>
            <person name="Pitluck S."/>
            <person name="Chertkov O."/>
            <person name="Larimer F.W."/>
            <person name="Land M.L."/>
            <person name="Hauser L."/>
            <person name="Brettin T.S."/>
            <person name="Detter J.C."/>
            <person name="Han S."/>
            <person name="de Vos W.M."/>
            <person name="Janssen P.H."/>
            <person name="Smidt H."/>
        </authorList>
    </citation>
    <scope>NUCLEOTIDE SEQUENCE [LARGE SCALE GENOMIC DNA]</scope>
    <source>
        <strain evidence="2 3">Ellin514</strain>
    </source>
</reference>
<keyword evidence="1" id="KW-0812">Transmembrane</keyword>
<sequence length="56" mass="6187">MASFNMCGYCGHRISDSLTQCKNCGSTACTKNGKKILSGLFFFFAVLLIVFISWIL</sequence>
<organism evidence="2 3">
    <name type="scientific">Pedosphaera parvula (strain Ellin514)</name>
    <dbReference type="NCBI Taxonomy" id="320771"/>
    <lineage>
        <taxon>Bacteria</taxon>
        <taxon>Pseudomonadati</taxon>
        <taxon>Verrucomicrobiota</taxon>
        <taxon>Pedosphaerae</taxon>
        <taxon>Pedosphaerales</taxon>
        <taxon>Pedosphaeraceae</taxon>
        <taxon>Pedosphaera</taxon>
    </lineage>
</organism>
<feature type="transmembrane region" description="Helical" evidence="1">
    <location>
        <begin position="36"/>
        <end position="55"/>
    </location>
</feature>
<protein>
    <recommendedName>
        <fullName evidence="4">Zinc-ribbon domain-containing protein</fullName>
    </recommendedName>
</protein>